<name>A0A0E9W7A0_ANGAN</name>
<evidence type="ECO:0000313" key="1">
    <source>
        <dbReference type="EMBL" id="JAH85343.1"/>
    </source>
</evidence>
<reference evidence="1" key="2">
    <citation type="journal article" date="2015" name="Fish Shellfish Immunol.">
        <title>Early steps in the European eel (Anguilla anguilla)-Vibrio vulnificus interaction in the gills: Role of the RtxA13 toxin.</title>
        <authorList>
            <person name="Callol A."/>
            <person name="Pajuelo D."/>
            <person name="Ebbesson L."/>
            <person name="Teles M."/>
            <person name="MacKenzie S."/>
            <person name="Amaro C."/>
        </authorList>
    </citation>
    <scope>NUCLEOTIDE SEQUENCE</scope>
</reference>
<dbReference type="AlphaFoldDB" id="A0A0E9W7A0"/>
<protein>
    <submittedName>
        <fullName evidence="1">Uncharacterized protein</fullName>
    </submittedName>
</protein>
<accession>A0A0E9W7A0</accession>
<proteinExistence type="predicted"/>
<organism evidence="1">
    <name type="scientific">Anguilla anguilla</name>
    <name type="common">European freshwater eel</name>
    <name type="synonym">Muraena anguilla</name>
    <dbReference type="NCBI Taxonomy" id="7936"/>
    <lineage>
        <taxon>Eukaryota</taxon>
        <taxon>Metazoa</taxon>
        <taxon>Chordata</taxon>
        <taxon>Craniata</taxon>
        <taxon>Vertebrata</taxon>
        <taxon>Euteleostomi</taxon>
        <taxon>Actinopterygii</taxon>
        <taxon>Neopterygii</taxon>
        <taxon>Teleostei</taxon>
        <taxon>Anguilliformes</taxon>
        <taxon>Anguillidae</taxon>
        <taxon>Anguilla</taxon>
    </lineage>
</organism>
<reference evidence="1" key="1">
    <citation type="submission" date="2014-11" db="EMBL/GenBank/DDBJ databases">
        <authorList>
            <person name="Amaro Gonzalez C."/>
        </authorList>
    </citation>
    <scope>NUCLEOTIDE SEQUENCE</scope>
</reference>
<dbReference type="EMBL" id="GBXM01023234">
    <property type="protein sequence ID" value="JAH85343.1"/>
    <property type="molecule type" value="Transcribed_RNA"/>
</dbReference>
<sequence length="51" mass="6312">MQKSWFLLKQHQVAIWTLMSFQCFKAENRKQKHNRNNRKMKACHCHIWPSL</sequence>